<dbReference type="Pfam" id="PF00072">
    <property type="entry name" value="Response_reg"/>
    <property type="match status" value="1"/>
</dbReference>
<accession>A0A2T0WSB8</accession>
<evidence type="ECO:0000256" key="5">
    <source>
        <dbReference type="ARBA" id="ARBA00022777"/>
    </source>
</evidence>
<dbReference type="SUPFAM" id="SSF47384">
    <property type="entry name" value="Homodimeric domain of signal transducing histidine kinase"/>
    <property type="match status" value="1"/>
</dbReference>
<feature type="domain" description="Response regulatory" evidence="8">
    <location>
        <begin position="509"/>
        <end position="625"/>
    </location>
</feature>
<dbReference type="RefSeq" id="WP_106264552.1">
    <property type="nucleotide sequence ID" value="NZ_PVTQ01000006.1"/>
</dbReference>
<proteinExistence type="predicted"/>
<comment type="catalytic activity">
    <reaction evidence="1">
        <text>ATP + protein L-histidine = ADP + protein N-phospho-L-histidine.</text>
        <dbReference type="EC" id="2.7.13.3"/>
    </reaction>
</comment>
<dbReference type="InterPro" id="IPR001789">
    <property type="entry name" value="Sig_transdc_resp-reg_receiver"/>
</dbReference>
<dbReference type="InterPro" id="IPR003661">
    <property type="entry name" value="HisK_dim/P_dom"/>
</dbReference>
<evidence type="ECO:0000313" key="9">
    <source>
        <dbReference type="EMBL" id="PRY89444.1"/>
    </source>
</evidence>
<protein>
    <recommendedName>
        <fullName evidence="2">histidine kinase</fullName>
        <ecNumber evidence="2">2.7.13.3</ecNumber>
    </recommendedName>
</protein>
<dbReference type="InterPro" id="IPR036641">
    <property type="entry name" value="HPT_dom_sf"/>
</dbReference>
<dbReference type="SUPFAM" id="SSF55785">
    <property type="entry name" value="PYP-like sensor domain (PAS domain)"/>
    <property type="match status" value="1"/>
</dbReference>
<dbReference type="PROSITE" id="PS50109">
    <property type="entry name" value="HIS_KIN"/>
    <property type="match status" value="1"/>
</dbReference>
<feature type="modified residue" description="4-aspartylphosphate" evidence="6">
    <location>
        <position position="558"/>
    </location>
</feature>
<keyword evidence="4" id="KW-0808">Transferase</keyword>
<reference evidence="9 10" key="1">
    <citation type="submission" date="2018-03" db="EMBL/GenBank/DDBJ databases">
        <title>Genomic Encyclopedia of Archaeal and Bacterial Type Strains, Phase II (KMG-II): from individual species to whole genera.</title>
        <authorList>
            <person name="Goeker M."/>
        </authorList>
    </citation>
    <scope>NUCLEOTIDE SEQUENCE [LARGE SCALE GENOMIC DNA]</scope>
    <source>
        <strain evidence="9 10">DSM 100212</strain>
    </source>
</reference>
<dbReference type="InterPro" id="IPR000014">
    <property type="entry name" value="PAS"/>
</dbReference>
<dbReference type="Gene3D" id="3.40.50.2300">
    <property type="match status" value="1"/>
</dbReference>
<dbReference type="Gene3D" id="3.30.565.10">
    <property type="entry name" value="Histidine kinase-like ATPase, C-terminal domain"/>
    <property type="match status" value="1"/>
</dbReference>
<dbReference type="CDD" id="cd00075">
    <property type="entry name" value="HATPase"/>
    <property type="match status" value="1"/>
</dbReference>
<keyword evidence="3 6" id="KW-0597">Phosphoprotein</keyword>
<evidence type="ECO:0000256" key="3">
    <source>
        <dbReference type="ARBA" id="ARBA00022553"/>
    </source>
</evidence>
<organism evidence="9 10">
    <name type="scientific">Donghicola tyrosinivorans</name>
    <dbReference type="NCBI Taxonomy" id="1652492"/>
    <lineage>
        <taxon>Bacteria</taxon>
        <taxon>Pseudomonadati</taxon>
        <taxon>Pseudomonadota</taxon>
        <taxon>Alphaproteobacteria</taxon>
        <taxon>Rhodobacterales</taxon>
        <taxon>Roseobacteraceae</taxon>
        <taxon>Donghicola</taxon>
    </lineage>
</organism>
<comment type="caution">
    <text evidence="9">The sequence shown here is derived from an EMBL/GenBank/DDBJ whole genome shotgun (WGS) entry which is preliminary data.</text>
</comment>
<dbReference type="InterPro" id="IPR003594">
    <property type="entry name" value="HATPase_dom"/>
</dbReference>
<dbReference type="PROSITE" id="PS50110">
    <property type="entry name" value="RESPONSE_REGULATORY"/>
    <property type="match status" value="1"/>
</dbReference>
<dbReference type="EC" id="2.7.13.3" evidence="2"/>
<dbReference type="SMART" id="SM00387">
    <property type="entry name" value="HATPase_c"/>
    <property type="match status" value="1"/>
</dbReference>
<dbReference type="SUPFAM" id="SSF47226">
    <property type="entry name" value="Histidine-containing phosphotransfer domain, HPT domain"/>
    <property type="match status" value="1"/>
</dbReference>
<keyword evidence="5" id="KW-0418">Kinase</keyword>
<dbReference type="InterPro" id="IPR035965">
    <property type="entry name" value="PAS-like_dom_sf"/>
</dbReference>
<dbReference type="CDD" id="cd17546">
    <property type="entry name" value="REC_hyHK_CKI1_RcsC-like"/>
    <property type="match status" value="1"/>
</dbReference>
<dbReference type="Gene3D" id="1.10.287.130">
    <property type="match status" value="1"/>
</dbReference>
<dbReference type="InterPro" id="IPR004358">
    <property type="entry name" value="Sig_transdc_His_kin-like_C"/>
</dbReference>
<name>A0A2T0WSB8_9RHOB</name>
<dbReference type="Pfam" id="PF02518">
    <property type="entry name" value="HATPase_c"/>
    <property type="match status" value="1"/>
</dbReference>
<dbReference type="PRINTS" id="PR00344">
    <property type="entry name" value="BCTRLSENSOR"/>
</dbReference>
<dbReference type="AlphaFoldDB" id="A0A2T0WSB8"/>
<keyword evidence="10" id="KW-1185">Reference proteome</keyword>
<dbReference type="Proteomes" id="UP000238392">
    <property type="component" value="Unassembled WGS sequence"/>
</dbReference>
<evidence type="ECO:0000256" key="6">
    <source>
        <dbReference type="PROSITE-ProRule" id="PRU00169"/>
    </source>
</evidence>
<dbReference type="SUPFAM" id="SSF55874">
    <property type="entry name" value="ATPase domain of HSP90 chaperone/DNA topoisomerase II/histidine kinase"/>
    <property type="match status" value="1"/>
</dbReference>
<dbReference type="PANTHER" id="PTHR43047:SF64">
    <property type="entry name" value="HISTIDINE KINASE CONTAINING CHEY-HOMOLOGOUS RECEIVER DOMAIN AND PAS DOMAIN-RELATED"/>
    <property type="match status" value="1"/>
</dbReference>
<dbReference type="OrthoDB" id="9801651at2"/>
<dbReference type="InterPro" id="IPR011006">
    <property type="entry name" value="CheY-like_superfamily"/>
</dbReference>
<dbReference type="Pfam" id="PF00512">
    <property type="entry name" value="HisKA"/>
    <property type="match status" value="1"/>
</dbReference>
<dbReference type="SMART" id="SM00388">
    <property type="entry name" value="HisKA"/>
    <property type="match status" value="1"/>
</dbReference>
<dbReference type="Gene3D" id="3.30.450.20">
    <property type="entry name" value="PAS domain"/>
    <property type="match status" value="1"/>
</dbReference>
<dbReference type="Pfam" id="PF13188">
    <property type="entry name" value="PAS_8"/>
    <property type="match status" value="1"/>
</dbReference>
<sequence length="723" mass="79416">MKAGLEAQSTILDAIKSPALIVTGDGILVLGNRRFWSWDQKDAVLSKLRSPAGFGILAEILRQSEARPARFTFEGRKDLFATGRRLSDENNNVLLRFGGHEEFAPIREVARQRQITDKEIARRLEVEGQAEVIFDAASDGIVLVSNTGEVLRANKAFGDMVGASADLLKGVELTELVDLSTGNEADFWKRADEAPFVTEGQLRLTAGPVPVEMRIARTMWRNAVSSVVIIRDYRDSQLAAAAMKRAAELEGANKRAQAAERARTRLVSVMSHEMRTPLNGLLLTTEMLLEDEALTPDQRHLIEIIARSSETALDQVTNVLAFVRSEEGFGHVPPRPFRPAQVLKDIIEQQSAFAQKEGSTLELELGQGESLWLKGKAPLFFSIAQNLISNAIKATKDGQINVTYSAVLRGKMVQVMLSVTDTGVGIDPARLDKVWQPFETDAKYGDTRRGAGIGLSIVRNALDELNATVQVDSEVDGGTHFEITFELPLAKGRNIASPRTSQATDSDRRLLIVDDNTTNREILLALSRRLNIYAVGAEDGRDALGKLASVKPDVIVMDLSMPVMDGYDATRRIRLHPDFANIPIIAATAFISEEVEERCREVGMTRVIEKPIRLTDLEEIMGVEANVNDEQYDLDVSRFVSRAMAEADRDLPAILEAHLAGDVGVARDIAHRLLGVIRALNVADLVQPMIALERGCRTGEGDVPQLVQTAQKAMEEVRGKAHA</sequence>
<evidence type="ECO:0000313" key="10">
    <source>
        <dbReference type="Proteomes" id="UP000238392"/>
    </source>
</evidence>
<evidence type="ECO:0000259" key="7">
    <source>
        <dbReference type="PROSITE" id="PS50109"/>
    </source>
</evidence>
<gene>
    <name evidence="9" type="ORF">CLV74_106146</name>
</gene>
<dbReference type="CDD" id="cd00082">
    <property type="entry name" value="HisKA"/>
    <property type="match status" value="1"/>
</dbReference>
<evidence type="ECO:0000259" key="8">
    <source>
        <dbReference type="PROSITE" id="PS50110"/>
    </source>
</evidence>
<dbReference type="GO" id="GO:0000155">
    <property type="term" value="F:phosphorelay sensor kinase activity"/>
    <property type="evidence" value="ECO:0007669"/>
    <property type="project" value="InterPro"/>
</dbReference>
<dbReference type="InterPro" id="IPR005467">
    <property type="entry name" value="His_kinase_dom"/>
</dbReference>
<dbReference type="PANTHER" id="PTHR43047">
    <property type="entry name" value="TWO-COMPONENT HISTIDINE PROTEIN KINASE"/>
    <property type="match status" value="1"/>
</dbReference>
<evidence type="ECO:0000256" key="4">
    <source>
        <dbReference type="ARBA" id="ARBA00022679"/>
    </source>
</evidence>
<dbReference type="SUPFAM" id="SSF52172">
    <property type="entry name" value="CheY-like"/>
    <property type="match status" value="1"/>
</dbReference>
<evidence type="ECO:0000256" key="1">
    <source>
        <dbReference type="ARBA" id="ARBA00000085"/>
    </source>
</evidence>
<dbReference type="EMBL" id="PVTQ01000006">
    <property type="protein sequence ID" value="PRY89444.1"/>
    <property type="molecule type" value="Genomic_DNA"/>
</dbReference>
<evidence type="ECO:0000256" key="2">
    <source>
        <dbReference type="ARBA" id="ARBA00012438"/>
    </source>
</evidence>
<dbReference type="SMART" id="SM00448">
    <property type="entry name" value="REC"/>
    <property type="match status" value="1"/>
</dbReference>
<dbReference type="InterPro" id="IPR036890">
    <property type="entry name" value="HATPase_C_sf"/>
</dbReference>
<dbReference type="InterPro" id="IPR036097">
    <property type="entry name" value="HisK_dim/P_sf"/>
</dbReference>
<feature type="domain" description="Histidine kinase" evidence="7">
    <location>
        <begin position="269"/>
        <end position="489"/>
    </location>
</feature>